<dbReference type="PANTHER" id="PTHR43795">
    <property type="entry name" value="BIFUNCTIONAL ASPARTATE AMINOTRANSFERASE AND GLUTAMATE/ASPARTATE-PREPHENATE AMINOTRANSFERASE-RELATED"/>
    <property type="match status" value="1"/>
</dbReference>
<keyword evidence="5" id="KW-0663">Pyridoxal phosphate</keyword>
<evidence type="ECO:0000313" key="8">
    <source>
        <dbReference type="EMBL" id="KAK8029084.1"/>
    </source>
</evidence>
<keyword evidence="3" id="KW-0032">Aminotransferase</keyword>
<feature type="region of interest" description="Disordered" evidence="6">
    <location>
        <begin position="1"/>
        <end position="26"/>
    </location>
</feature>
<feature type="domain" description="Aminotransferase class I/classII large" evidence="7">
    <location>
        <begin position="43"/>
        <end position="411"/>
    </location>
</feature>
<comment type="similarity">
    <text evidence="2">Belongs to the class-I pyridoxal-phosphate-dependent aminotransferase family.</text>
</comment>
<dbReference type="Gene3D" id="3.90.1150.10">
    <property type="entry name" value="Aspartate Aminotransferase, domain 1"/>
    <property type="match status" value="1"/>
</dbReference>
<dbReference type="InterPro" id="IPR004839">
    <property type="entry name" value="Aminotransferase_I/II_large"/>
</dbReference>
<dbReference type="Pfam" id="PF00155">
    <property type="entry name" value="Aminotran_1_2"/>
    <property type="match status" value="1"/>
</dbReference>
<dbReference type="PRINTS" id="PR00753">
    <property type="entry name" value="ACCSYNTHASE"/>
</dbReference>
<dbReference type="EMBL" id="JAQQWI010000007">
    <property type="protein sequence ID" value="KAK8029084.1"/>
    <property type="molecule type" value="Genomic_DNA"/>
</dbReference>
<evidence type="ECO:0000256" key="6">
    <source>
        <dbReference type="SAM" id="MobiDB-lite"/>
    </source>
</evidence>
<organism evidence="8 9">
    <name type="scientific">Apiospora marii</name>
    <dbReference type="NCBI Taxonomy" id="335849"/>
    <lineage>
        <taxon>Eukaryota</taxon>
        <taxon>Fungi</taxon>
        <taxon>Dikarya</taxon>
        <taxon>Ascomycota</taxon>
        <taxon>Pezizomycotina</taxon>
        <taxon>Sordariomycetes</taxon>
        <taxon>Xylariomycetidae</taxon>
        <taxon>Amphisphaeriales</taxon>
        <taxon>Apiosporaceae</taxon>
        <taxon>Apiospora</taxon>
    </lineage>
</organism>
<dbReference type="CDD" id="cd00609">
    <property type="entry name" value="AAT_like"/>
    <property type="match status" value="1"/>
</dbReference>
<gene>
    <name evidence="8" type="ORF">PG991_006140</name>
</gene>
<proteinExistence type="inferred from homology"/>
<keyword evidence="9" id="KW-1185">Reference proteome</keyword>
<reference evidence="8 9" key="1">
    <citation type="submission" date="2023-01" db="EMBL/GenBank/DDBJ databases">
        <title>Analysis of 21 Apiospora genomes using comparative genomics revels a genus with tremendous synthesis potential of carbohydrate active enzymes and secondary metabolites.</title>
        <authorList>
            <person name="Sorensen T."/>
        </authorList>
    </citation>
    <scope>NUCLEOTIDE SEQUENCE [LARGE SCALE GENOMIC DNA]</scope>
    <source>
        <strain evidence="8 9">CBS 20057</strain>
    </source>
</reference>
<evidence type="ECO:0000256" key="1">
    <source>
        <dbReference type="ARBA" id="ARBA00001933"/>
    </source>
</evidence>
<dbReference type="PANTHER" id="PTHR43795:SF32">
    <property type="entry name" value="AMINOTRANSFERASE GLII-RELATED"/>
    <property type="match status" value="1"/>
</dbReference>
<evidence type="ECO:0000256" key="4">
    <source>
        <dbReference type="ARBA" id="ARBA00022679"/>
    </source>
</evidence>
<evidence type="ECO:0000256" key="5">
    <source>
        <dbReference type="ARBA" id="ARBA00022898"/>
    </source>
</evidence>
<comment type="cofactor">
    <cofactor evidence="1">
        <name>pyridoxal 5'-phosphate</name>
        <dbReference type="ChEBI" id="CHEBI:597326"/>
    </cofactor>
</comment>
<dbReference type="InterPro" id="IPR050478">
    <property type="entry name" value="Ethylene_sulfur-biosynth"/>
</dbReference>
<keyword evidence="4" id="KW-0808">Transferase</keyword>
<evidence type="ECO:0000259" key="7">
    <source>
        <dbReference type="Pfam" id="PF00155"/>
    </source>
</evidence>
<evidence type="ECO:0000313" key="9">
    <source>
        <dbReference type="Proteomes" id="UP001396898"/>
    </source>
</evidence>
<dbReference type="InterPro" id="IPR015424">
    <property type="entry name" value="PyrdxlP-dep_Trfase"/>
</dbReference>
<dbReference type="Gene3D" id="3.40.640.10">
    <property type="entry name" value="Type I PLP-dependent aspartate aminotransferase-like (Major domain)"/>
    <property type="match status" value="1"/>
</dbReference>
<protein>
    <recommendedName>
        <fullName evidence="7">Aminotransferase class I/classII large domain-containing protein</fullName>
    </recommendedName>
</protein>
<evidence type="ECO:0000256" key="2">
    <source>
        <dbReference type="ARBA" id="ARBA00007441"/>
    </source>
</evidence>
<dbReference type="InterPro" id="IPR015421">
    <property type="entry name" value="PyrdxlP-dep_Trfase_major"/>
</dbReference>
<comment type="caution">
    <text evidence="8">The sequence shown here is derived from an EMBL/GenBank/DDBJ whole genome shotgun (WGS) entry which is preliminary data.</text>
</comment>
<name>A0ABR1SD06_9PEZI</name>
<evidence type="ECO:0000256" key="3">
    <source>
        <dbReference type="ARBA" id="ARBA00022576"/>
    </source>
</evidence>
<accession>A0ABR1SD06</accession>
<dbReference type="Proteomes" id="UP001396898">
    <property type="component" value="Unassembled WGS sequence"/>
</dbReference>
<sequence length="444" mass="49331">MISTRVKKSVEWHTNDSPASPPDPTGFIGMDNAENWLIRPEALPVMRKAMQRDFDADDLSYSRNIPGEVELLEATAAFFNKFFAPRVPVAADHVVTQGGAMEILDCLVYSVCDEGEALLIDAPFWGGFGNAAHLRNANRLVEVARPVDFADKAAIVRHYEKALEGAPCRVRGIMVCNPHNPYGHIYPTVYLEAVLEFCEKHDIHCISDEIYGLTTWGHSNHHHPESKDVVESPEKKFTSVLSLDLKKLKINPARVHIVYGISKDLGSSGLRLGILVTQNNPELREGVFTVERYTVSSATAVLTQALLQDLRTTEAWLEHSRSLLRKSADYATGFLAFHQVPFYRPVAGVFVWARLGGQGATEESDLALWGKISAAGAALAYGAAFHEKERGWFRITFALPRDDLIEGLRRIETGMGKKRRYEAPLDTKPTQEVEEEKTGGCVAM</sequence>
<dbReference type="SUPFAM" id="SSF53383">
    <property type="entry name" value="PLP-dependent transferases"/>
    <property type="match status" value="1"/>
</dbReference>
<feature type="region of interest" description="Disordered" evidence="6">
    <location>
        <begin position="425"/>
        <end position="444"/>
    </location>
</feature>
<dbReference type="InterPro" id="IPR015422">
    <property type="entry name" value="PyrdxlP-dep_Trfase_small"/>
</dbReference>